<protein>
    <submittedName>
        <fullName evidence="3">AsmA family superfamily protein</fullName>
    </submittedName>
</protein>
<gene>
    <name evidence="3" type="ORF">GB2207_07482</name>
</gene>
<dbReference type="GO" id="GO:0005886">
    <property type="term" value="C:plasma membrane"/>
    <property type="evidence" value="ECO:0007669"/>
    <property type="project" value="TreeGrafter"/>
</dbReference>
<dbReference type="PANTHER" id="PTHR30441">
    <property type="entry name" value="DUF748 DOMAIN-CONTAINING PROTEIN"/>
    <property type="match status" value="1"/>
</dbReference>
<feature type="domain" description="AsmA" evidence="2">
    <location>
        <begin position="1"/>
        <end position="278"/>
    </location>
</feature>
<organism evidence="3 4">
    <name type="scientific">gamma proteobacterium HTCC2207</name>
    <dbReference type="NCBI Taxonomy" id="314287"/>
    <lineage>
        <taxon>Bacteria</taxon>
        <taxon>Pseudomonadati</taxon>
        <taxon>Pseudomonadota</taxon>
        <taxon>Gammaproteobacteria</taxon>
        <taxon>Cellvibrionales</taxon>
        <taxon>Porticoccaceae</taxon>
        <taxon>SAR92 clade</taxon>
    </lineage>
</organism>
<evidence type="ECO:0000259" key="2">
    <source>
        <dbReference type="Pfam" id="PF05170"/>
    </source>
</evidence>
<comment type="caution">
    <text evidence="3">The sequence shown here is derived from an EMBL/GenBank/DDBJ whole genome shotgun (WGS) entry which is preliminary data.</text>
</comment>
<dbReference type="PANTHER" id="PTHR30441:SF8">
    <property type="entry name" value="DUF748 DOMAIN-CONTAINING PROTEIN"/>
    <property type="match status" value="1"/>
</dbReference>
<evidence type="ECO:0000256" key="1">
    <source>
        <dbReference type="SAM" id="Phobius"/>
    </source>
</evidence>
<sequence length="625" mass="67216">MGKVVKWLLKTVASLLVIALIAMSYLLIAMDPNDLKPEIKAAAASQGLELSLKGNLSWQFLPQIGVVVEKVEFAHRTVASGKIEELRLSVSWTELLIIGLSSGLSSDQVPAGSIAISNATILLAELVPNTFPIQLKRFNANVNNFSLSGDRFSVEASAQVFSGLTLDLDAALALQIDTNTGVIENLTVSDLEASVDGMELRGQFVTGNNFATAQGSLSSNRFDLKHLVKTIGMSFPLVKLPNMASKEALTAVSWNSSFNTDMNGFSTFNTQLDIDSQVLTIASKVDHSINNLYMRVSGEQFDISGYLAAESNSREKNGALFAPLAVPFALWLGRSQMELTLAKLKLPDAEASNIYVNLFGNQKVMRLSSFNSDIFGGQVNATGRLDIRSITPSFDLQTSLSHIDLEEALQAMADSDDITGLLSLEASIQSAGNNSDDIIQELRGRGEISIVDPAYAAINAEEMFCNAAALFGSGDSRDSWSQGTQFETLTGSYQLGEGKLSFNDLKTSTGNLAIAARGSVKLAQQRFSLVADTRVNGSTTSASGCSVNKRLQNRSLPFVCSGSIEQGGKTSCKPDDKLIKDLLKGSVYEQLGEQLFATPVTTDGGEKQTDPLKRLFKGIIEKNLR</sequence>
<proteinExistence type="predicted"/>
<accession>Q1YPB3</accession>
<feature type="transmembrane region" description="Helical" evidence="1">
    <location>
        <begin position="7"/>
        <end position="28"/>
    </location>
</feature>
<dbReference type="AlphaFoldDB" id="Q1YPB3"/>
<dbReference type="STRING" id="314287.GB2207_07482"/>
<dbReference type="InterPro" id="IPR052894">
    <property type="entry name" value="AsmA-related"/>
</dbReference>
<dbReference type="Proteomes" id="UP000005555">
    <property type="component" value="Unassembled WGS sequence"/>
</dbReference>
<dbReference type="InterPro" id="IPR007844">
    <property type="entry name" value="AsmA"/>
</dbReference>
<keyword evidence="4" id="KW-1185">Reference proteome</keyword>
<dbReference type="Pfam" id="PF05170">
    <property type="entry name" value="AsmA"/>
    <property type="match status" value="2"/>
</dbReference>
<evidence type="ECO:0000313" key="3">
    <source>
        <dbReference type="EMBL" id="EAS46021.1"/>
    </source>
</evidence>
<dbReference type="HOGENOM" id="CLU_012870_0_1_6"/>
<keyword evidence="1" id="KW-1133">Transmembrane helix</keyword>
<keyword evidence="1" id="KW-0472">Membrane</keyword>
<dbReference type="EMBL" id="AAPI01000011">
    <property type="protein sequence ID" value="EAS46021.1"/>
    <property type="molecule type" value="Genomic_DNA"/>
</dbReference>
<keyword evidence="1" id="KW-0812">Transmembrane</keyword>
<dbReference type="GO" id="GO:0090313">
    <property type="term" value="P:regulation of protein targeting to membrane"/>
    <property type="evidence" value="ECO:0007669"/>
    <property type="project" value="TreeGrafter"/>
</dbReference>
<dbReference type="eggNOG" id="COG2982">
    <property type="taxonomic scope" value="Bacteria"/>
</dbReference>
<dbReference type="OrthoDB" id="9766390at2"/>
<reference evidence="3 4" key="1">
    <citation type="submission" date="2006-03" db="EMBL/GenBank/DDBJ databases">
        <authorList>
            <person name="Giovannoni S.J."/>
            <person name="Cho J.-C."/>
            <person name="Ferriera S."/>
            <person name="Johnson J."/>
            <person name="Kravitz S."/>
            <person name="Halpern A."/>
            <person name="Remington K."/>
            <person name="Beeson K."/>
            <person name="Tran B."/>
            <person name="Rogers Y.-H."/>
            <person name="Friedman R."/>
            <person name="Venter J.C."/>
        </authorList>
    </citation>
    <scope>NUCLEOTIDE SEQUENCE [LARGE SCALE GENOMIC DNA]</scope>
    <source>
        <strain evidence="3 4">HTCC2207</strain>
    </source>
</reference>
<feature type="domain" description="AsmA" evidence="2">
    <location>
        <begin position="287"/>
        <end position="504"/>
    </location>
</feature>
<evidence type="ECO:0000313" key="4">
    <source>
        <dbReference type="Proteomes" id="UP000005555"/>
    </source>
</evidence>
<name>Q1YPB3_9GAMM</name>